<dbReference type="AlphaFoldDB" id="A0A6A4HQ53"/>
<protein>
    <submittedName>
        <fullName evidence="2">Uncharacterized protein</fullName>
    </submittedName>
</protein>
<dbReference type="EMBL" id="ML769455">
    <property type="protein sequence ID" value="KAE9400599.1"/>
    <property type="molecule type" value="Genomic_DNA"/>
</dbReference>
<keyword evidence="3" id="KW-1185">Reference proteome</keyword>
<dbReference type="Proteomes" id="UP000799118">
    <property type="component" value="Unassembled WGS sequence"/>
</dbReference>
<keyword evidence="1" id="KW-0472">Membrane</keyword>
<proteinExistence type="predicted"/>
<evidence type="ECO:0000256" key="1">
    <source>
        <dbReference type="SAM" id="Phobius"/>
    </source>
</evidence>
<evidence type="ECO:0000313" key="2">
    <source>
        <dbReference type="EMBL" id="KAE9400599.1"/>
    </source>
</evidence>
<accession>A0A6A4HQ53</accession>
<reference evidence="2" key="1">
    <citation type="journal article" date="2019" name="Environ. Microbiol.">
        <title>Fungal ecological strategies reflected in gene transcription - a case study of two litter decomposers.</title>
        <authorList>
            <person name="Barbi F."/>
            <person name="Kohler A."/>
            <person name="Barry K."/>
            <person name="Baskaran P."/>
            <person name="Daum C."/>
            <person name="Fauchery L."/>
            <person name="Ihrmark K."/>
            <person name="Kuo A."/>
            <person name="LaButti K."/>
            <person name="Lipzen A."/>
            <person name="Morin E."/>
            <person name="Grigoriev I.V."/>
            <person name="Henrissat B."/>
            <person name="Lindahl B."/>
            <person name="Martin F."/>
        </authorList>
    </citation>
    <scope>NUCLEOTIDE SEQUENCE</scope>
    <source>
        <strain evidence="2">JB14</strain>
    </source>
</reference>
<keyword evidence="1" id="KW-1133">Transmembrane helix</keyword>
<feature type="transmembrane region" description="Helical" evidence="1">
    <location>
        <begin position="85"/>
        <end position="116"/>
    </location>
</feature>
<evidence type="ECO:0000313" key="3">
    <source>
        <dbReference type="Proteomes" id="UP000799118"/>
    </source>
</evidence>
<sequence length="130" mass="14166">MQHVGAVARSPVVLAPAYLSSATGAGTDFVIPNSTSYFGPSASASFDPTPTFEFDSLLPSLDSFNFDLGMDSFPPRHRYAYPVEILILGFLLLLTVCHYISCFPVFCFPAFTYLLVPPHSALAVYLISYV</sequence>
<gene>
    <name evidence="2" type="ORF">BT96DRAFT_643535</name>
</gene>
<keyword evidence="1" id="KW-0812">Transmembrane</keyword>
<organism evidence="2 3">
    <name type="scientific">Gymnopus androsaceus JB14</name>
    <dbReference type="NCBI Taxonomy" id="1447944"/>
    <lineage>
        <taxon>Eukaryota</taxon>
        <taxon>Fungi</taxon>
        <taxon>Dikarya</taxon>
        <taxon>Basidiomycota</taxon>
        <taxon>Agaricomycotina</taxon>
        <taxon>Agaricomycetes</taxon>
        <taxon>Agaricomycetidae</taxon>
        <taxon>Agaricales</taxon>
        <taxon>Marasmiineae</taxon>
        <taxon>Omphalotaceae</taxon>
        <taxon>Gymnopus</taxon>
    </lineage>
</organism>
<name>A0A6A4HQ53_9AGAR</name>